<comment type="caution">
    <text evidence="1">The sequence shown here is derived from an EMBL/GenBank/DDBJ whole genome shotgun (WGS) entry which is preliminary data.</text>
</comment>
<dbReference type="AlphaFoldDB" id="A0A8X6TTX4"/>
<sequence>MKDPMEPSLRDPDPMESSLVNLRRKSCFRDTKVRPSNVICSSTHQTKKDFGVSYEVSRMVQLMSLFKEVSDYVRWRGFEHNNSSRWELCHILNRARGKEPEYDGLNIRRGCSSSTKDFPAVRYM</sequence>
<protein>
    <submittedName>
        <fullName evidence="1">Uncharacterized protein</fullName>
    </submittedName>
</protein>
<dbReference type="EMBL" id="BMAW01015891">
    <property type="protein sequence ID" value="GFT46032.1"/>
    <property type="molecule type" value="Genomic_DNA"/>
</dbReference>
<name>A0A8X6TTX4_NEPPI</name>
<accession>A0A8X6TTX4</accession>
<evidence type="ECO:0000313" key="2">
    <source>
        <dbReference type="Proteomes" id="UP000887013"/>
    </source>
</evidence>
<gene>
    <name evidence="1" type="ORF">NPIL_465621</name>
</gene>
<reference evidence="1" key="1">
    <citation type="submission" date="2020-08" db="EMBL/GenBank/DDBJ databases">
        <title>Multicomponent nature underlies the extraordinary mechanical properties of spider dragline silk.</title>
        <authorList>
            <person name="Kono N."/>
            <person name="Nakamura H."/>
            <person name="Mori M."/>
            <person name="Yoshida Y."/>
            <person name="Ohtoshi R."/>
            <person name="Malay A.D."/>
            <person name="Moran D.A.P."/>
            <person name="Tomita M."/>
            <person name="Numata K."/>
            <person name="Arakawa K."/>
        </authorList>
    </citation>
    <scope>NUCLEOTIDE SEQUENCE</scope>
</reference>
<organism evidence="1 2">
    <name type="scientific">Nephila pilipes</name>
    <name type="common">Giant wood spider</name>
    <name type="synonym">Nephila maculata</name>
    <dbReference type="NCBI Taxonomy" id="299642"/>
    <lineage>
        <taxon>Eukaryota</taxon>
        <taxon>Metazoa</taxon>
        <taxon>Ecdysozoa</taxon>
        <taxon>Arthropoda</taxon>
        <taxon>Chelicerata</taxon>
        <taxon>Arachnida</taxon>
        <taxon>Araneae</taxon>
        <taxon>Araneomorphae</taxon>
        <taxon>Entelegynae</taxon>
        <taxon>Araneoidea</taxon>
        <taxon>Nephilidae</taxon>
        <taxon>Nephila</taxon>
    </lineage>
</organism>
<proteinExistence type="predicted"/>
<keyword evidence="2" id="KW-1185">Reference proteome</keyword>
<dbReference type="Proteomes" id="UP000887013">
    <property type="component" value="Unassembled WGS sequence"/>
</dbReference>
<evidence type="ECO:0000313" key="1">
    <source>
        <dbReference type="EMBL" id="GFT46032.1"/>
    </source>
</evidence>